<proteinExistence type="predicted"/>
<dbReference type="Gene3D" id="1.10.10.10">
    <property type="entry name" value="Winged helix-like DNA-binding domain superfamily/Winged helix DNA-binding domain"/>
    <property type="match status" value="1"/>
</dbReference>
<dbReference type="InterPro" id="IPR000524">
    <property type="entry name" value="Tscrpt_reg_HTH_GntR"/>
</dbReference>
<dbReference type="InterPro" id="IPR028082">
    <property type="entry name" value="Peripla_BP_I"/>
</dbReference>
<evidence type="ECO:0000256" key="3">
    <source>
        <dbReference type="ARBA" id="ARBA00023163"/>
    </source>
</evidence>
<evidence type="ECO:0000256" key="1">
    <source>
        <dbReference type="ARBA" id="ARBA00023015"/>
    </source>
</evidence>
<evidence type="ECO:0000313" key="6">
    <source>
        <dbReference type="Proteomes" id="UP000578449"/>
    </source>
</evidence>
<sequence length="359" mass="39097">MTATSPGEGLPLYRQIVNELHAAILRNEYVPGKPFISQREVCERFGVSTATAVRALNEMVGQGILIRQRGRGTFVAERDVRAAATPGERETATIACVLFGLGSGHVSGMLSGVEAMCKEMGYRLLLSNSEWSPEQELLALRQARQDGVSGIVLFPVEGSSNALAIEEIRQSGIPVVMVDRYLPEIATSAVTADNVAVGYRVTEKLIEQGHRRIATLWDEIDCTSVRDRLTGHKQALVSYKVPEDPELTVLRSYQKMPEATRRQYLAGLLDGPEPPTALLCAHGYALATAMQDLRDLDPALLDRLALASMDDVAPFDIVPFITAAAVLPSKEMGRAAVELLQEDGARHIVLPIEVREGAR</sequence>
<keyword evidence="2 5" id="KW-0238">DNA-binding</keyword>
<dbReference type="Pfam" id="PF13407">
    <property type="entry name" value="Peripla_BP_4"/>
    <property type="match status" value="1"/>
</dbReference>
<name>A0A840P458_9ACTN</name>
<dbReference type="GO" id="GO:0003700">
    <property type="term" value="F:DNA-binding transcription factor activity"/>
    <property type="evidence" value="ECO:0007669"/>
    <property type="project" value="InterPro"/>
</dbReference>
<protein>
    <submittedName>
        <fullName evidence="5">DNA-binding LacI/PurR family transcriptional regulator</fullName>
    </submittedName>
</protein>
<dbReference type="RefSeq" id="WP_185050703.1">
    <property type="nucleotide sequence ID" value="NZ_BAABIX010000001.1"/>
</dbReference>
<dbReference type="InterPro" id="IPR025997">
    <property type="entry name" value="SBP_2_dom"/>
</dbReference>
<dbReference type="PANTHER" id="PTHR30146:SF109">
    <property type="entry name" value="HTH-TYPE TRANSCRIPTIONAL REGULATOR GALS"/>
    <property type="match status" value="1"/>
</dbReference>
<evidence type="ECO:0000313" key="5">
    <source>
        <dbReference type="EMBL" id="MBB5133779.1"/>
    </source>
</evidence>
<keyword evidence="3" id="KW-0804">Transcription</keyword>
<dbReference type="AlphaFoldDB" id="A0A840P458"/>
<accession>A0A840P458</accession>
<dbReference type="CDD" id="cd07377">
    <property type="entry name" value="WHTH_GntR"/>
    <property type="match status" value="1"/>
</dbReference>
<dbReference type="InterPro" id="IPR036390">
    <property type="entry name" value="WH_DNA-bd_sf"/>
</dbReference>
<dbReference type="SMART" id="SM00345">
    <property type="entry name" value="HTH_GNTR"/>
    <property type="match status" value="1"/>
</dbReference>
<feature type="domain" description="HTH gntR-type" evidence="4">
    <location>
        <begin position="10"/>
        <end position="78"/>
    </location>
</feature>
<comment type="caution">
    <text evidence="5">The sequence shown here is derived from an EMBL/GenBank/DDBJ whole genome shotgun (WGS) entry which is preliminary data.</text>
</comment>
<organism evidence="5 6">
    <name type="scientific">Thermocatellispora tengchongensis</name>
    <dbReference type="NCBI Taxonomy" id="1073253"/>
    <lineage>
        <taxon>Bacteria</taxon>
        <taxon>Bacillati</taxon>
        <taxon>Actinomycetota</taxon>
        <taxon>Actinomycetes</taxon>
        <taxon>Streptosporangiales</taxon>
        <taxon>Streptosporangiaceae</taxon>
        <taxon>Thermocatellispora</taxon>
    </lineage>
</organism>
<dbReference type="SUPFAM" id="SSF53822">
    <property type="entry name" value="Periplasmic binding protein-like I"/>
    <property type="match status" value="1"/>
</dbReference>
<gene>
    <name evidence="5" type="ORF">HNP84_003505</name>
</gene>
<dbReference type="Gene3D" id="3.40.50.2300">
    <property type="match status" value="2"/>
</dbReference>
<dbReference type="CDD" id="cd06267">
    <property type="entry name" value="PBP1_LacI_sugar_binding-like"/>
    <property type="match status" value="1"/>
</dbReference>
<dbReference type="Proteomes" id="UP000578449">
    <property type="component" value="Unassembled WGS sequence"/>
</dbReference>
<dbReference type="PANTHER" id="PTHR30146">
    <property type="entry name" value="LACI-RELATED TRANSCRIPTIONAL REPRESSOR"/>
    <property type="match status" value="1"/>
</dbReference>
<dbReference type="SUPFAM" id="SSF46785">
    <property type="entry name" value="Winged helix' DNA-binding domain"/>
    <property type="match status" value="1"/>
</dbReference>
<dbReference type="Pfam" id="PF00392">
    <property type="entry name" value="GntR"/>
    <property type="match status" value="1"/>
</dbReference>
<dbReference type="GO" id="GO:0000976">
    <property type="term" value="F:transcription cis-regulatory region binding"/>
    <property type="evidence" value="ECO:0007669"/>
    <property type="project" value="TreeGrafter"/>
</dbReference>
<evidence type="ECO:0000256" key="2">
    <source>
        <dbReference type="ARBA" id="ARBA00023125"/>
    </source>
</evidence>
<keyword evidence="6" id="KW-1185">Reference proteome</keyword>
<reference evidence="5 6" key="1">
    <citation type="submission" date="2020-08" db="EMBL/GenBank/DDBJ databases">
        <title>Genomic Encyclopedia of Type Strains, Phase IV (KMG-IV): sequencing the most valuable type-strain genomes for metagenomic binning, comparative biology and taxonomic classification.</title>
        <authorList>
            <person name="Goeker M."/>
        </authorList>
    </citation>
    <scope>NUCLEOTIDE SEQUENCE [LARGE SCALE GENOMIC DNA]</scope>
    <source>
        <strain evidence="5 6">DSM 45615</strain>
    </source>
</reference>
<dbReference type="InterPro" id="IPR036388">
    <property type="entry name" value="WH-like_DNA-bd_sf"/>
</dbReference>
<dbReference type="PROSITE" id="PS50949">
    <property type="entry name" value="HTH_GNTR"/>
    <property type="match status" value="1"/>
</dbReference>
<keyword evidence="1" id="KW-0805">Transcription regulation</keyword>
<dbReference type="EMBL" id="JACHGN010000006">
    <property type="protein sequence ID" value="MBB5133779.1"/>
    <property type="molecule type" value="Genomic_DNA"/>
</dbReference>
<evidence type="ECO:0000259" key="4">
    <source>
        <dbReference type="PROSITE" id="PS50949"/>
    </source>
</evidence>